<dbReference type="GO" id="GO:0003700">
    <property type="term" value="F:DNA-binding transcription factor activity"/>
    <property type="evidence" value="ECO:0000318"/>
    <property type="project" value="GO_Central"/>
</dbReference>
<evidence type="ECO:0000313" key="12">
    <source>
        <dbReference type="Proteomes" id="UP000006727"/>
    </source>
</evidence>
<dbReference type="InterPro" id="IPR016177">
    <property type="entry name" value="DNA-bd_dom_sf"/>
</dbReference>
<dbReference type="GeneID" id="112280778"/>
<dbReference type="InterPro" id="IPR001471">
    <property type="entry name" value="AP2/ERF_dom"/>
</dbReference>
<keyword evidence="2" id="KW-0805">Transcription regulation</keyword>
<evidence type="ECO:0000259" key="9">
    <source>
        <dbReference type="PROSITE" id="PS51032"/>
    </source>
</evidence>
<keyword evidence="6" id="KW-0539">Nucleus</keyword>
<dbReference type="Gene3D" id="3.30.730.10">
    <property type="entry name" value="AP2/ERF domain"/>
    <property type="match status" value="1"/>
</dbReference>
<reference evidence="10 12" key="2">
    <citation type="journal article" date="2018" name="Plant J.">
        <title>The Physcomitrella patens chromosome-scale assembly reveals moss genome structure and evolution.</title>
        <authorList>
            <person name="Lang D."/>
            <person name="Ullrich K.K."/>
            <person name="Murat F."/>
            <person name="Fuchs J."/>
            <person name="Jenkins J."/>
            <person name="Haas F.B."/>
            <person name="Piednoel M."/>
            <person name="Gundlach H."/>
            <person name="Van Bel M."/>
            <person name="Meyberg R."/>
            <person name="Vives C."/>
            <person name="Morata J."/>
            <person name="Symeonidi A."/>
            <person name="Hiss M."/>
            <person name="Muchero W."/>
            <person name="Kamisugi Y."/>
            <person name="Saleh O."/>
            <person name="Blanc G."/>
            <person name="Decker E.L."/>
            <person name="van Gessel N."/>
            <person name="Grimwood J."/>
            <person name="Hayes R.D."/>
            <person name="Graham S.W."/>
            <person name="Gunter L.E."/>
            <person name="McDaniel S.F."/>
            <person name="Hoernstein S.N.W."/>
            <person name="Larsson A."/>
            <person name="Li F.W."/>
            <person name="Perroud P.F."/>
            <person name="Phillips J."/>
            <person name="Ranjan P."/>
            <person name="Rokshar D.S."/>
            <person name="Rothfels C.J."/>
            <person name="Schneider L."/>
            <person name="Shu S."/>
            <person name="Stevenson D.W."/>
            <person name="Thummler F."/>
            <person name="Tillich M."/>
            <person name="Villarreal Aguilar J.C."/>
            <person name="Widiez T."/>
            <person name="Wong G.K."/>
            <person name="Wymore A."/>
            <person name="Zhang Y."/>
            <person name="Zimmer A.D."/>
            <person name="Quatrano R.S."/>
            <person name="Mayer K.F.X."/>
            <person name="Goodstein D."/>
            <person name="Casacuberta J.M."/>
            <person name="Vandepoele K."/>
            <person name="Reski R."/>
            <person name="Cuming A.C."/>
            <person name="Tuskan G.A."/>
            <person name="Maumus F."/>
            <person name="Salse J."/>
            <person name="Schmutz J."/>
            <person name="Rensing S.A."/>
        </authorList>
    </citation>
    <scope>NUCLEOTIDE SEQUENCE [LARGE SCALE GENOMIC DNA]</scope>
    <source>
        <strain evidence="11 12">cv. Gransden 2004</strain>
    </source>
</reference>
<dbReference type="InterPro" id="IPR045277">
    <property type="entry name" value="DRE1A-I"/>
</dbReference>
<evidence type="ECO:0000256" key="1">
    <source>
        <dbReference type="ARBA" id="ARBA00004123"/>
    </source>
</evidence>
<dbReference type="EMBL" id="ABEU02000004">
    <property type="protein sequence ID" value="PNR55809.1"/>
    <property type="molecule type" value="Genomic_DNA"/>
</dbReference>
<comment type="similarity">
    <text evidence="7">Belongs to the AP2/ERF transcription factor family. ERF subfamily.</text>
</comment>
<evidence type="ECO:0000313" key="11">
    <source>
        <dbReference type="EnsemblPlants" id="PAC:32922042.CDS.1"/>
    </source>
</evidence>
<evidence type="ECO:0000256" key="5">
    <source>
        <dbReference type="ARBA" id="ARBA00023163"/>
    </source>
</evidence>
<dbReference type="GO" id="GO:0005634">
    <property type="term" value="C:nucleus"/>
    <property type="evidence" value="ECO:0000318"/>
    <property type="project" value="GO_Central"/>
</dbReference>
<evidence type="ECO:0000256" key="7">
    <source>
        <dbReference type="ARBA" id="ARBA00024343"/>
    </source>
</evidence>
<feature type="region of interest" description="Disordered" evidence="8">
    <location>
        <begin position="106"/>
        <end position="144"/>
    </location>
</feature>
<dbReference type="OrthoDB" id="677684at2759"/>
<gene>
    <name evidence="11" type="primary">LOC112280778</name>
    <name evidence="10" type="ORF">PHYPA_006706</name>
</gene>
<protein>
    <recommendedName>
        <fullName evidence="9">AP2/ERF domain-containing protein</fullName>
    </recommendedName>
</protein>
<keyword evidence="3" id="KW-0238">DNA-binding</keyword>
<dbReference type="SUPFAM" id="SSF54171">
    <property type="entry name" value="DNA-binding domain"/>
    <property type="match status" value="1"/>
</dbReference>
<dbReference type="AlphaFoldDB" id="A0A2K1KPV1"/>
<feature type="domain" description="AP2/ERF" evidence="9">
    <location>
        <begin position="138"/>
        <end position="202"/>
    </location>
</feature>
<dbReference type="PaxDb" id="3218-PP1S60_228V6.1"/>
<organism evidence="10">
    <name type="scientific">Physcomitrium patens</name>
    <name type="common">Spreading-leaved earth moss</name>
    <name type="synonym">Physcomitrella patens</name>
    <dbReference type="NCBI Taxonomy" id="3218"/>
    <lineage>
        <taxon>Eukaryota</taxon>
        <taxon>Viridiplantae</taxon>
        <taxon>Streptophyta</taxon>
        <taxon>Embryophyta</taxon>
        <taxon>Bryophyta</taxon>
        <taxon>Bryophytina</taxon>
        <taxon>Bryopsida</taxon>
        <taxon>Funariidae</taxon>
        <taxon>Funariales</taxon>
        <taxon>Funariaceae</taxon>
        <taxon>Physcomitrium</taxon>
    </lineage>
</organism>
<keyword evidence="4" id="KW-0010">Activator</keyword>
<evidence type="ECO:0000256" key="8">
    <source>
        <dbReference type="SAM" id="MobiDB-lite"/>
    </source>
</evidence>
<dbReference type="RefSeq" id="XP_024372365.1">
    <property type="nucleotide sequence ID" value="XM_024516597.2"/>
</dbReference>
<dbReference type="EnsemblPlants" id="Pp3c4_24710V3.1">
    <property type="protein sequence ID" value="PAC:32922042.CDS.1"/>
    <property type="gene ID" value="Pp3c4_24710"/>
</dbReference>
<dbReference type="InterPro" id="IPR036955">
    <property type="entry name" value="AP2/ERF_dom_sf"/>
</dbReference>
<reference evidence="11" key="3">
    <citation type="submission" date="2020-12" db="UniProtKB">
        <authorList>
            <consortium name="EnsemblPlants"/>
        </authorList>
    </citation>
    <scope>IDENTIFICATION</scope>
</reference>
<reference evidence="10 12" key="1">
    <citation type="journal article" date="2008" name="Science">
        <title>The Physcomitrella genome reveals evolutionary insights into the conquest of land by plants.</title>
        <authorList>
            <person name="Rensing S."/>
            <person name="Lang D."/>
            <person name="Zimmer A."/>
            <person name="Terry A."/>
            <person name="Salamov A."/>
            <person name="Shapiro H."/>
            <person name="Nishiyama T."/>
            <person name="Perroud P.-F."/>
            <person name="Lindquist E."/>
            <person name="Kamisugi Y."/>
            <person name="Tanahashi T."/>
            <person name="Sakakibara K."/>
            <person name="Fujita T."/>
            <person name="Oishi K."/>
            <person name="Shin-I T."/>
            <person name="Kuroki Y."/>
            <person name="Toyoda A."/>
            <person name="Suzuki Y."/>
            <person name="Hashimoto A."/>
            <person name="Yamaguchi K."/>
            <person name="Sugano A."/>
            <person name="Kohara Y."/>
            <person name="Fujiyama A."/>
            <person name="Anterola A."/>
            <person name="Aoki S."/>
            <person name="Ashton N."/>
            <person name="Barbazuk W.B."/>
            <person name="Barker E."/>
            <person name="Bennetzen J."/>
            <person name="Bezanilla M."/>
            <person name="Blankenship R."/>
            <person name="Cho S.H."/>
            <person name="Dutcher S."/>
            <person name="Estelle M."/>
            <person name="Fawcett J.A."/>
            <person name="Gundlach H."/>
            <person name="Hanada K."/>
            <person name="Heyl A."/>
            <person name="Hicks K.A."/>
            <person name="Hugh J."/>
            <person name="Lohr M."/>
            <person name="Mayer K."/>
            <person name="Melkozernov A."/>
            <person name="Murata T."/>
            <person name="Nelson D."/>
            <person name="Pils B."/>
            <person name="Prigge M."/>
            <person name="Reiss B."/>
            <person name="Renner T."/>
            <person name="Rombauts S."/>
            <person name="Rushton P."/>
            <person name="Sanderfoot A."/>
            <person name="Schween G."/>
            <person name="Shiu S.-H."/>
            <person name="Stueber K."/>
            <person name="Theodoulou F.L."/>
            <person name="Tu H."/>
            <person name="Van de Peer Y."/>
            <person name="Verrier P.J."/>
            <person name="Waters E."/>
            <person name="Wood A."/>
            <person name="Yang L."/>
            <person name="Cove D."/>
            <person name="Cuming A."/>
            <person name="Hasebe M."/>
            <person name="Lucas S."/>
            <person name="Mishler D.B."/>
            <person name="Reski R."/>
            <person name="Grigoriev I."/>
            <person name="Quatrano R.S."/>
            <person name="Boore J.L."/>
        </authorList>
    </citation>
    <scope>NUCLEOTIDE SEQUENCE [LARGE SCALE GENOMIC DNA]</scope>
    <source>
        <strain evidence="11 12">cv. Gransden 2004</strain>
    </source>
</reference>
<evidence type="ECO:0000256" key="2">
    <source>
        <dbReference type="ARBA" id="ARBA00023015"/>
    </source>
</evidence>
<dbReference type="Gramene" id="Pp3c4_24710V3.2">
    <property type="protein sequence ID" value="PAC:32922043.CDS.1"/>
    <property type="gene ID" value="Pp3c4_24710"/>
</dbReference>
<keyword evidence="12" id="KW-1185">Reference proteome</keyword>
<dbReference type="PANTHER" id="PTHR31839">
    <property type="entry name" value="DEHYDRATION-RESPONSIVE ELEMENT-BINDING PROTEIN 1D"/>
    <property type="match status" value="1"/>
</dbReference>
<evidence type="ECO:0000313" key="10">
    <source>
        <dbReference type="EMBL" id="PNR55809.1"/>
    </source>
</evidence>
<dbReference type="SMART" id="SM00380">
    <property type="entry name" value="AP2"/>
    <property type="match status" value="1"/>
</dbReference>
<dbReference type="PANTHER" id="PTHR31839:SF2">
    <property type="entry name" value="DEHYDRATION-RESPONSIVE ELEMENT-BINDING PROTEIN 1D"/>
    <property type="match status" value="1"/>
</dbReference>
<dbReference type="Proteomes" id="UP000006727">
    <property type="component" value="Chromosome 4"/>
</dbReference>
<keyword evidence="5" id="KW-0804">Transcription</keyword>
<dbReference type="GO" id="GO:0000976">
    <property type="term" value="F:transcription cis-regulatory region binding"/>
    <property type="evidence" value="ECO:0000318"/>
    <property type="project" value="GO_Central"/>
</dbReference>
<feature type="compositionally biased region" description="Polar residues" evidence="8">
    <location>
        <begin position="106"/>
        <end position="117"/>
    </location>
</feature>
<dbReference type="EnsemblPlants" id="Pp3c4_24710V3.2">
    <property type="protein sequence ID" value="PAC:32922043.CDS.1"/>
    <property type="gene ID" value="Pp3c4_24710"/>
</dbReference>
<dbReference type="PROSITE" id="PS51032">
    <property type="entry name" value="AP2_ERF"/>
    <property type="match status" value="1"/>
</dbReference>
<evidence type="ECO:0000256" key="3">
    <source>
        <dbReference type="ARBA" id="ARBA00023125"/>
    </source>
</evidence>
<proteinExistence type="inferred from homology"/>
<dbReference type="Gramene" id="Pp3c4_24710V3.1">
    <property type="protein sequence ID" value="PAC:32922042.CDS.1"/>
    <property type="gene ID" value="Pp3c4_24710"/>
</dbReference>
<comment type="subcellular location">
    <subcellularLocation>
        <location evidence="1">Nucleus</location>
    </subcellularLocation>
</comment>
<sequence length="308" mass="33782">MPDLGEYAHFRDVDTQLLQRSGPQGWAQCVCGSGIQSEHTGRCYNCYFPITHDVKPVEIPASFSGDLWNLVDFCQPPVLSRTIAMAEVDSVTSLYEQPFKVETVPNSDSPLGVTSSPYIKPLPQRGRPPNGSKTGSQRYKGVRQRKGVSGYLVEIRPSKWKKTIWLGTYNTDTEAAAAYDAGVFYTNKKTKFNFPELNGTFPSLPSKLRLDVPGHSEEIKMFVQREAKAAARKVMSLLSKSNQEPTAAVAAPAVASSSSTSSSSVESLVELDAALAMPPLDFYLSLEDGLFWGQCPSSYIISDFNMSI</sequence>
<accession>A0A2K1KPV1</accession>
<evidence type="ECO:0000256" key="4">
    <source>
        <dbReference type="ARBA" id="ARBA00023159"/>
    </source>
</evidence>
<name>A0A2K1KPV1_PHYPA</name>
<evidence type="ECO:0000256" key="6">
    <source>
        <dbReference type="ARBA" id="ARBA00023242"/>
    </source>
</evidence>